<feature type="region of interest" description="Disordered" evidence="1">
    <location>
        <begin position="33"/>
        <end position="63"/>
    </location>
</feature>
<dbReference type="Gramene" id="PUZ36169">
    <property type="protein sequence ID" value="PUZ36169"/>
    <property type="gene ID" value="GQ55_9G017200"/>
</dbReference>
<gene>
    <name evidence="2" type="ORF">GQ55_9G017200</name>
</gene>
<protein>
    <submittedName>
        <fullName evidence="2">Uncharacterized protein</fullName>
    </submittedName>
</protein>
<dbReference type="AlphaFoldDB" id="A0A2T7BYJ4"/>
<keyword evidence="3" id="KW-1185">Reference proteome</keyword>
<feature type="compositionally biased region" description="Basic and acidic residues" evidence="1">
    <location>
        <begin position="39"/>
        <end position="56"/>
    </location>
</feature>
<evidence type="ECO:0000313" key="3">
    <source>
        <dbReference type="Proteomes" id="UP000244336"/>
    </source>
</evidence>
<organism evidence="2 3">
    <name type="scientific">Panicum hallii var. hallii</name>
    <dbReference type="NCBI Taxonomy" id="1504633"/>
    <lineage>
        <taxon>Eukaryota</taxon>
        <taxon>Viridiplantae</taxon>
        <taxon>Streptophyta</taxon>
        <taxon>Embryophyta</taxon>
        <taxon>Tracheophyta</taxon>
        <taxon>Spermatophyta</taxon>
        <taxon>Magnoliopsida</taxon>
        <taxon>Liliopsida</taxon>
        <taxon>Poales</taxon>
        <taxon>Poaceae</taxon>
        <taxon>PACMAD clade</taxon>
        <taxon>Panicoideae</taxon>
        <taxon>Panicodae</taxon>
        <taxon>Paniceae</taxon>
        <taxon>Panicinae</taxon>
        <taxon>Panicum</taxon>
        <taxon>Panicum sect. Panicum</taxon>
    </lineage>
</organism>
<name>A0A2T7BYJ4_9POAL</name>
<reference evidence="2 3" key="1">
    <citation type="submission" date="2018-04" db="EMBL/GenBank/DDBJ databases">
        <title>WGS assembly of Panicum hallii var. hallii HAL2.</title>
        <authorList>
            <person name="Lovell J."/>
            <person name="Jenkins J."/>
            <person name="Lowry D."/>
            <person name="Mamidi S."/>
            <person name="Sreedasyam A."/>
            <person name="Weng X."/>
            <person name="Barry K."/>
            <person name="Bonette J."/>
            <person name="Campitelli B."/>
            <person name="Daum C."/>
            <person name="Gordon S."/>
            <person name="Gould B."/>
            <person name="Lipzen A."/>
            <person name="MacQueen A."/>
            <person name="Palacio-Mejia J."/>
            <person name="Plott C."/>
            <person name="Shakirov E."/>
            <person name="Shu S."/>
            <person name="Yoshinaga Y."/>
            <person name="Zane M."/>
            <person name="Rokhsar D."/>
            <person name="Grimwood J."/>
            <person name="Schmutz J."/>
            <person name="Juenger T."/>
        </authorList>
    </citation>
    <scope>NUCLEOTIDE SEQUENCE [LARGE SCALE GENOMIC DNA]</scope>
    <source>
        <strain evidence="3">cv. HAL2</strain>
    </source>
</reference>
<evidence type="ECO:0000256" key="1">
    <source>
        <dbReference type="SAM" id="MobiDB-lite"/>
    </source>
</evidence>
<accession>A0A2T7BYJ4</accession>
<dbReference type="EMBL" id="CM009757">
    <property type="protein sequence ID" value="PUZ36169.1"/>
    <property type="molecule type" value="Genomic_DNA"/>
</dbReference>
<sequence length="63" mass="7409">MDQNWDAPIRRIVAPQENSMQRLGLVTGWSTPGASAMKACKDRNRAQRFQRRDARALQRRRRE</sequence>
<proteinExistence type="predicted"/>
<evidence type="ECO:0000313" key="2">
    <source>
        <dbReference type="EMBL" id="PUZ36169.1"/>
    </source>
</evidence>
<dbReference type="Proteomes" id="UP000244336">
    <property type="component" value="Chromosome 9"/>
</dbReference>